<reference evidence="1 2" key="1">
    <citation type="submission" date="2019-03" db="EMBL/GenBank/DDBJ databases">
        <authorList>
            <person name="Kwan A."/>
            <person name="Miller C."/>
            <person name="Herrmann A."/>
            <person name="Tang B.L."/>
            <person name="Shaffer C.D."/>
            <person name="Weston-Hafer K.A."/>
            <person name="Russell D.A."/>
            <person name="Pope W.H."/>
            <person name="Jacobs-Sera D."/>
            <person name="Hendrix R.W."/>
            <person name="Hatfull G.F."/>
        </authorList>
    </citation>
    <scope>NUCLEOTIDE SEQUENCE [LARGE SCALE GENOMIC DNA]</scope>
</reference>
<protein>
    <submittedName>
        <fullName evidence="1">Uncharacterized protein</fullName>
    </submittedName>
</protein>
<name>A0A4D6E1F2_9CAUD</name>
<dbReference type="Proteomes" id="UP000297201">
    <property type="component" value="Segment"/>
</dbReference>
<evidence type="ECO:0000313" key="1">
    <source>
        <dbReference type="EMBL" id="QBZ72314.1"/>
    </source>
</evidence>
<dbReference type="EMBL" id="MK620896">
    <property type="protein sequence ID" value="QBZ72314.1"/>
    <property type="molecule type" value="Genomic_DNA"/>
</dbReference>
<accession>A0A4D6E1F2</accession>
<gene>
    <name evidence="1" type="primary">30</name>
    <name evidence="1" type="ORF">SEA_CIRCINUS_30</name>
</gene>
<organism evidence="1 2">
    <name type="scientific">Streptomyces phage Circinus</name>
    <dbReference type="NCBI Taxonomy" id="2562189"/>
    <lineage>
        <taxon>Viruses</taxon>
        <taxon>Duplodnaviria</taxon>
        <taxon>Heunggongvirae</taxon>
        <taxon>Uroviricota</taxon>
        <taxon>Caudoviricetes</taxon>
        <taxon>Stanwilliamsviridae</taxon>
        <taxon>Loccivirinae</taxon>
        <taxon>Wilnyevirus</taxon>
        <taxon>Wilnyevirus billnye</taxon>
    </lineage>
</organism>
<sequence>MRCLSSAKLSMLVDVIKPSSAPAEGDTTGHWEYVQDPDSGAMVQVWVTDNPDTPGTEGHVLKGVRCLARSTGMRPEVWNAEYLNEEWVKLTVAANANITLRDKLTNIRTFKGQLIWTEEESDGNPATKFDVFRVSPVIDGFGNVVEKAVLAKRAEVQ</sequence>
<evidence type="ECO:0000313" key="2">
    <source>
        <dbReference type="Proteomes" id="UP000297201"/>
    </source>
</evidence>
<proteinExistence type="predicted"/>